<proteinExistence type="predicted"/>
<accession>A0A8S9HP55</accession>
<dbReference type="InterPro" id="IPR007312">
    <property type="entry name" value="Phosphoesterase"/>
</dbReference>
<dbReference type="Gene3D" id="3.40.720.10">
    <property type="entry name" value="Alkaline Phosphatase, subunit A"/>
    <property type="match status" value="1"/>
</dbReference>
<dbReference type="PANTHER" id="PTHR31956">
    <property type="entry name" value="NON-SPECIFIC PHOSPHOLIPASE C4-RELATED"/>
    <property type="match status" value="1"/>
</dbReference>
<protein>
    <submittedName>
        <fullName evidence="2">Uncharacterized protein</fullName>
    </submittedName>
</protein>
<dbReference type="InterPro" id="IPR017850">
    <property type="entry name" value="Alkaline_phosphatase_core_sf"/>
</dbReference>
<evidence type="ECO:0000313" key="3">
    <source>
        <dbReference type="Proteomes" id="UP000712281"/>
    </source>
</evidence>
<name>A0A8S9HP55_BRACR</name>
<evidence type="ECO:0000313" key="2">
    <source>
        <dbReference type="EMBL" id="KAF2558302.1"/>
    </source>
</evidence>
<dbReference type="EMBL" id="QGKW02001940">
    <property type="protein sequence ID" value="KAF2558302.1"/>
    <property type="molecule type" value="Genomic_DNA"/>
</dbReference>
<dbReference type="AlphaFoldDB" id="A0A8S9HP55"/>
<comment type="caution">
    <text evidence="2">The sequence shown here is derived from an EMBL/GenBank/DDBJ whole genome shotgun (WGS) entry which is preliminary data.</text>
</comment>
<dbReference type="GO" id="GO:0016788">
    <property type="term" value="F:hydrolase activity, acting on ester bonds"/>
    <property type="evidence" value="ECO:0007669"/>
    <property type="project" value="InterPro"/>
</dbReference>
<gene>
    <name evidence="2" type="ORF">F2Q68_00018379</name>
</gene>
<dbReference type="Proteomes" id="UP000712281">
    <property type="component" value="Unassembled WGS sequence"/>
</dbReference>
<sequence length="161" mass="18314">MMKVKEHSSIPATLKKIFNLKSFLTKRDEWAGTFDAIINRTSPRTDCPVTLPELPRARAIGTQEEDEDLTDFQIELIQAAAVIRGDHIKDIYPLKLVDNMKVSDAAKYVEEAFTKFYGESKKAKEVGRDEHEIVDLSQGTTRHSSPKSFMQKFFSCLICDN</sequence>
<reference evidence="2" key="1">
    <citation type="submission" date="2019-12" db="EMBL/GenBank/DDBJ databases">
        <title>Genome sequencing and annotation of Brassica cretica.</title>
        <authorList>
            <person name="Studholme D.J."/>
            <person name="Sarris P.F."/>
        </authorList>
    </citation>
    <scope>NUCLEOTIDE SEQUENCE</scope>
    <source>
        <strain evidence="2">PFS-001/15</strain>
        <tissue evidence="2">Leaf</tissue>
    </source>
</reference>
<organism evidence="2 3">
    <name type="scientific">Brassica cretica</name>
    <name type="common">Mustard</name>
    <dbReference type="NCBI Taxonomy" id="69181"/>
    <lineage>
        <taxon>Eukaryota</taxon>
        <taxon>Viridiplantae</taxon>
        <taxon>Streptophyta</taxon>
        <taxon>Embryophyta</taxon>
        <taxon>Tracheophyta</taxon>
        <taxon>Spermatophyta</taxon>
        <taxon>Magnoliopsida</taxon>
        <taxon>eudicotyledons</taxon>
        <taxon>Gunneridae</taxon>
        <taxon>Pentapetalae</taxon>
        <taxon>rosids</taxon>
        <taxon>malvids</taxon>
        <taxon>Brassicales</taxon>
        <taxon>Brassicaceae</taxon>
        <taxon>Brassiceae</taxon>
        <taxon>Brassica</taxon>
    </lineage>
</organism>
<dbReference type="GO" id="GO:0009395">
    <property type="term" value="P:phospholipid catabolic process"/>
    <property type="evidence" value="ECO:0007669"/>
    <property type="project" value="TreeGrafter"/>
</dbReference>
<evidence type="ECO:0000256" key="1">
    <source>
        <dbReference type="ARBA" id="ARBA00022801"/>
    </source>
</evidence>
<keyword evidence="1" id="KW-0378">Hydrolase</keyword>
<dbReference type="PANTHER" id="PTHR31956:SF32">
    <property type="entry name" value="NON-SPECIFIC PHOSPHOLIPASE C3"/>
    <property type="match status" value="1"/>
</dbReference>